<feature type="region of interest" description="Disordered" evidence="1">
    <location>
        <begin position="22"/>
        <end position="52"/>
    </location>
</feature>
<accession>A0A1M4EQB9</accession>
<name>A0A1M4EQB9_9ACTN</name>
<protein>
    <submittedName>
        <fullName evidence="2">Uncharacterized protein</fullName>
    </submittedName>
</protein>
<organism evidence="2">
    <name type="scientific">Nonomuraea gerenzanensis</name>
    <dbReference type="NCBI Taxonomy" id="93944"/>
    <lineage>
        <taxon>Bacteria</taxon>
        <taxon>Bacillati</taxon>
        <taxon>Actinomycetota</taxon>
        <taxon>Actinomycetes</taxon>
        <taxon>Streptosporangiales</taxon>
        <taxon>Streptosporangiaceae</taxon>
        <taxon>Nonomuraea</taxon>
    </lineage>
</organism>
<proteinExistence type="predicted"/>
<reference evidence="2" key="1">
    <citation type="submission" date="2016-04" db="EMBL/GenBank/DDBJ databases">
        <authorList>
            <person name="Evans L.H."/>
            <person name="Alamgir A."/>
            <person name="Owens N."/>
            <person name="Weber N.D."/>
            <person name="Virtaneva K."/>
            <person name="Barbian K."/>
            <person name="Babar A."/>
            <person name="Rosenke K."/>
        </authorList>
    </citation>
    <scope>NUCLEOTIDE SEQUENCE</scope>
    <source>
        <strain evidence="2">Nono1</strain>
    </source>
</reference>
<gene>
    <name evidence="2" type="ORF">BN4615_P10309</name>
</gene>
<sequence length="52" mass="5840">MHATGGRIVVQLMHTTTPTRFIRRWSPPWPRSTSTTAPTNPGLQVRLRTGGR</sequence>
<evidence type="ECO:0000256" key="1">
    <source>
        <dbReference type="SAM" id="MobiDB-lite"/>
    </source>
</evidence>
<dbReference type="RefSeq" id="WP_225269349.1">
    <property type="nucleotide sequence ID" value="NZ_CP084058.1"/>
</dbReference>
<dbReference type="EMBL" id="LT559118">
    <property type="protein sequence ID" value="SBP00793.1"/>
    <property type="molecule type" value="Genomic_DNA"/>
</dbReference>
<dbReference type="AlphaFoldDB" id="A0A1M4EQB9"/>
<evidence type="ECO:0000313" key="2">
    <source>
        <dbReference type="EMBL" id="SBP00793.1"/>
    </source>
</evidence>
<feature type="compositionally biased region" description="Polar residues" evidence="1">
    <location>
        <begin position="31"/>
        <end position="42"/>
    </location>
</feature>